<dbReference type="Pfam" id="PF10503">
    <property type="entry name" value="Esterase_PHB"/>
    <property type="match status" value="1"/>
</dbReference>
<gene>
    <name evidence="3" type="ORF">QO005_000378</name>
</gene>
<sequence length="345" mass="37590">MRLKIPKSVSSMIRQQRQWQKAVNRVVQQAGLGLGQEAAKPRAKPASAKPAPHLEEVTAFGSNPGHLRMLAYVPPGLKPGAALVVVLHGCQQTAEEFDRASEWSVLARKHGFALLYPEQRHSNNPNLCFNWFRPSAVAEDRGEIGSIRQMIDFLIETHDLSQTAVHVVGLSAGGAMAAALLSVYPERFRAGAIMAGLPFGAVRDAMGALAIMRQAPQKSPQEWAGLVRQASPETVNWPDISIWHGTADEVVDIGNGQALVSQWLGLNGLEDVAPQRSVFPGGERLSWRNARDDIKVEYAILDGFAHGFPISQKQESQPFMLAFPLSLAHLLVERWGLSPAGRKAA</sequence>
<dbReference type="InterPro" id="IPR029058">
    <property type="entry name" value="AB_hydrolase_fold"/>
</dbReference>
<dbReference type="Gene3D" id="3.40.50.1820">
    <property type="entry name" value="alpha/beta hydrolase"/>
    <property type="match status" value="1"/>
</dbReference>
<dbReference type="NCBIfam" id="TIGR01840">
    <property type="entry name" value="esterase_phb"/>
    <property type="match status" value="1"/>
</dbReference>
<dbReference type="InterPro" id="IPR050955">
    <property type="entry name" value="Plant_Biomass_Hydrol_Est"/>
</dbReference>
<protein>
    <submittedName>
        <fullName evidence="3">Poly(Hydroxyalkanoate) depolymerase family esterase</fullName>
    </submittedName>
</protein>
<keyword evidence="1" id="KW-0732">Signal</keyword>
<dbReference type="EMBL" id="JAUSWH010000001">
    <property type="protein sequence ID" value="MDQ0454063.1"/>
    <property type="molecule type" value="Genomic_DNA"/>
</dbReference>
<evidence type="ECO:0000313" key="4">
    <source>
        <dbReference type="Proteomes" id="UP001235269"/>
    </source>
</evidence>
<dbReference type="SUPFAM" id="SSF53474">
    <property type="entry name" value="alpha/beta-Hydrolases"/>
    <property type="match status" value="1"/>
</dbReference>
<dbReference type="PANTHER" id="PTHR43037">
    <property type="entry name" value="UNNAMED PRODUCT-RELATED"/>
    <property type="match status" value="1"/>
</dbReference>
<dbReference type="PANTHER" id="PTHR43037:SF1">
    <property type="entry name" value="BLL1128 PROTEIN"/>
    <property type="match status" value="1"/>
</dbReference>
<dbReference type="InterPro" id="IPR010126">
    <property type="entry name" value="Esterase_phb"/>
</dbReference>
<keyword evidence="2" id="KW-0378">Hydrolase</keyword>
<organism evidence="3 4">
    <name type="scientific">Rhizobium paknamense</name>
    <dbReference type="NCBI Taxonomy" id="1206817"/>
    <lineage>
        <taxon>Bacteria</taxon>
        <taxon>Pseudomonadati</taxon>
        <taxon>Pseudomonadota</taxon>
        <taxon>Alphaproteobacteria</taxon>
        <taxon>Hyphomicrobiales</taxon>
        <taxon>Rhizobiaceae</taxon>
        <taxon>Rhizobium/Agrobacterium group</taxon>
        <taxon>Rhizobium</taxon>
    </lineage>
</organism>
<evidence type="ECO:0000256" key="2">
    <source>
        <dbReference type="ARBA" id="ARBA00022801"/>
    </source>
</evidence>
<name>A0ABU0I770_9HYPH</name>
<evidence type="ECO:0000256" key="1">
    <source>
        <dbReference type="ARBA" id="ARBA00022729"/>
    </source>
</evidence>
<comment type="caution">
    <text evidence="3">The sequence shown here is derived from an EMBL/GenBank/DDBJ whole genome shotgun (WGS) entry which is preliminary data.</text>
</comment>
<accession>A0ABU0I770</accession>
<proteinExistence type="predicted"/>
<keyword evidence="4" id="KW-1185">Reference proteome</keyword>
<evidence type="ECO:0000313" key="3">
    <source>
        <dbReference type="EMBL" id="MDQ0454063.1"/>
    </source>
</evidence>
<dbReference type="RefSeq" id="WP_307156275.1">
    <property type="nucleotide sequence ID" value="NZ_JAUSWH010000001.1"/>
</dbReference>
<reference evidence="3 4" key="1">
    <citation type="submission" date="2023-07" db="EMBL/GenBank/DDBJ databases">
        <title>Genomic Encyclopedia of Type Strains, Phase IV (KMG-IV): sequencing the most valuable type-strain genomes for metagenomic binning, comparative biology and taxonomic classification.</title>
        <authorList>
            <person name="Goeker M."/>
        </authorList>
    </citation>
    <scope>NUCLEOTIDE SEQUENCE [LARGE SCALE GENOMIC DNA]</scope>
    <source>
        <strain evidence="3 4">DSM 100301</strain>
    </source>
</reference>
<dbReference type="Proteomes" id="UP001235269">
    <property type="component" value="Unassembled WGS sequence"/>
</dbReference>